<dbReference type="Pfam" id="PF04043">
    <property type="entry name" value="PMEI"/>
    <property type="match status" value="1"/>
</dbReference>
<dbReference type="EMBL" id="CM031832">
    <property type="protein sequence ID" value="KAG6701350.1"/>
    <property type="molecule type" value="Genomic_DNA"/>
</dbReference>
<dbReference type="InterPro" id="IPR052421">
    <property type="entry name" value="PCW_Enzyme_Inhibitor"/>
</dbReference>
<evidence type="ECO:0000256" key="3">
    <source>
        <dbReference type="ARBA" id="ARBA00038471"/>
    </source>
</evidence>
<feature type="domain" description="Pectinesterase inhibitor" evidence="5">
    <location>
        <begin position="28"/>
        <end position="127"/>
    </location>
</feature>
<dbReference type="Gene3D" id="1.20.140.40">
    <property type="entry name" value="Invertase/pectin methylesterase inhibitor family protein"/>
    <property type="match status" value="2"/>
</dbReference>
<evidence type="ECO:0000313" key="6">
    <source>
        <dbReference type="EMBL" id="KAG6701350.1"/>
    </source>
</evidence>
<dbReference type="NCBIfam" id="TIGR01614">
    <property type="entry name" value="PME_inhib"/>
    <property type="match status" value="2"/>
</dbReference>
<dbReference type="InterPro" id="IPR006501">
    <property type="entry name" value="Pectinesterase_inhib_dom"/>
</dbReference>
<dbReference type="Proteomes" id="UP000811246">
    <property type="component" value="Chromosome 8"/>
</dbReference>
<evidence type="ECO:0000256" key="2">
    <source>
        <dbReference type="ARBA" id="ARBA00023157"/>
    </source>
</evidence>
<comment type="caution">
    <text evidence="6">The sequence shown here is derived from an EMBL/GenBank/DDBJ whole genome shotgun (WGS) entry which is preliminary data.</text>
</comment>
<organism evidence="6 7">
    <name type="scientific">Carya illinoinensis</name>
    <name type="common">Pecan</name>
    <dbReference type="NCBI Taxonomy" id="32201"/>
    <lineage>
        <taxon>Eukaryota</taxon>
        <taxon>Viridiplantae</taxon>
        <taxon>Streptophyta</taxon>
        <taxon>Embryophyta</taxon>
        <taxon>Tracheophyta</taxon>
        <taxon>Spermatophyta</taxon>
        <taxon>Magnoliopsida</taxon>
        <taxon>eudicotyledons</taxon>
        <taxon>Gunneridae</taxon>
        <taxon>Pentapetalae</taxon>
        <taxon>rosids</taxon>
        <taxon>fabids</taxon>
        <taxon>Fagales</taxon>
        <taxon>Juglandaceae</taxon>
        <taxon>Carya</taxon>
    </lineage>
</organism>
<evidence type="ECO:0000256" key="1">
    <source>
        <dbReference type="ARBA" id="ARBA00022729"/>
    </source>
</evidence>
<keyword evidence="2" id="KW-1015">Disulfide bond</keyword>
<dbReference type="GO" id="GO:0004857">
    <property type="term" value="F:enzyme inhibitor activity"/>
    <property type="evidence" value="ECO:0007669"/>
    <property type="project" value="InterPro"/>
</dbReference>
<feature type="signal peptide" evidence="4">
    <location>
        <begin position="1"/>
        <end position="27"/>
    </location>
</feature>
<dbReference type="SMART" id="SM00856">
    <property type="entry name" value="PMEI"/>
    <property type="match status" value="1"/>
</dbReference>
<dbReference type="InterPro" id="IPR035513">
    <property type="entry name" value="Invertase/methylesterase_inhib"/>
</dbReference>
<sequence length="134" mass="14429">MKPSLKFFFCVLFTLCAIDQFRNVAEAQKADLITSACDGTLYKDLCKKTLQSDPESRGATDIGVLAKVALQHTLSQSKKYSDVLTWVSAAMTNSGSCEDGLKEMGKASPILSLSTTFSQLCSIVLALTNKLAGH</sequence>
<dbReference type="SUPFAM" id="SSF101148">
    <property type="entry name" value="Plant invertase/pectin methylesterase inhibitor"/>
    <property type="match status" value="1"/>
</dbReference>
<feature type="chain" id="PRO_5037978521" description="Pectinesterase inhibitor domain-containing protein" evidence="4">
    <location>
        <begin position="28"/>
        <end position="134"/>
    </location>
</feature>
<comment type="similarity">
    <text evidence="3">Belongs to the PMEI family.</text>
</comment>
<protein>
    <recommendedName>
        <fullName evidence="5">Pectinesterase inhibitor domain-containing protein</fullName>
    </recommendedName>
</protein>
<evidence type="ECO:0000259" key="5">
    <source>
        <dbReference type="SMART" id="SM00856"/>
    </source>
</evidence>
<gene>
    <name evidence="6" type="ORF">I3842_08G161300</name>
</gene>
<keyword evidence="1 4" id="KW-0732">Signal</keyword>
<name>A0A922EE71_CARIL</name>
<dbReference type="PANTHER" id="PTHR36710">
    <property type="entry name" value="PECTINESTERASE INHIBITOR-LIKE"/>
    <property type="match status" value="1"/>
</dbReference>
<evidence type="ECO:0000313" key="7">
    <source>
        <dbReference type="Proteomes" id="UP000811246"/>
    </source>
</evidence>
<dbReference type="PANTHER" id="PTHR36710:SF18">
    <property type="entry name" value="PECTINESTERASE INHIBITOR 5-RELATED"/>
    <property type="match status" value="1"/>
</dbReference>
<accession>A0A922EE71</accession>
<reference evidence="6" key="1">
    <citation type="submission" date="2021-01" db="EMBL/GenBank/DDBJ databases">
        <authorList>
            <person name="Lovell J.T."/>
            <person name="Bentley N."/>
            <person name="Bhattarai G."/>
            <person name="Jenkins J.W."/>
            <person name="Sreedasyam A."/>
            <person name="Alarcon Y."/>
            <person name="Bock C."/>
            <person name="Boston L."/>
            <person name="Carlson J."/>
            <person name="Cervantes K."/>
            <person name="Clermont K."/>
            <person name="Krom N."/>
            <person name="Kubenka K."/>
            <person name="Mamidi S."/>
            <person name="Mattison C."/>
            <person name="Monteros M."/>
            <person name="Pisani C."/>
            <person name="Plott C."/>
            <person name="Rajasekar S."/>
            <person name="Rhein H.S."/>
            <person name="Rohla C."/>
            <person name="Song M."/>
            <person name="Hilaire R.S."/>
            <person name="Shu S."/>
            <person name="Wells L."/>
            <person name="Wang X."/>
            <person name="Webber J."/>
            <person name="Heerema R.J."/>
            <person name="Klein P."/>
            <person name="Conner P."/>
            <person name="Grauke L."/>
            <person name="Grimwood J."/>
            <person name="Schmutz J."/>
            <person name="Randall J.J."/>
        </authorList>
    </citation>
    <scope>NUCLEOTIDE SEQUENCE</scope>
    <source>
        <tissue evidence="6">Leaf</tissue>
    </source>
</reference>
<dbReference type="AlphaFoldDB" id="A0A922EE71"/>
<proteinExistence type="inferred from homology"/>
<evidence type="ECO:0000256" key="4">
    <source>
        <dbReference type="SAM" id="SignalP"/>
    </source>
</evidence>